<evidence type="ECO:0000313" key="1">
    <source>
        <dbReference type="EMBL" id="AMM44451.1"/>
    </source>
</evidence>
<protein>
    <submittedName>
        <fullName evidence="1">Uncharacterized protein</fullName>
    </submittedName>
</protein>
<dbReference type="KEGG" id="vg:29127040"/>
<reference evidence="1" key="1">
    <citation type="submission" date="2018-02" db="EMBL/GenBank/DDBJ databases">
        <authorList>
            <person name="Staples A.K."/>
            <person name="Oates E.A."/>
            <person name="Brown C.B."/>
            <person name="McDaniel C.M."/>
            <person name="Wathen K.E."/>
            <person name="Thompson A.R."/>
            <person name="Goedde M.A."/>
            <person name="Gaffney B."/>
            <person name="Rinehart C.A."/>
            <person name="King R.A."/>
            <person name="Bowman C.A."/>
            <person name="Russell D.A."/>
            <person name="Pope W.H."/>
            <person name="Jacobs-Sera D."/>
            <person name="Hendrix R.W."/>
            <person name="Hatfull G.F."/>
        </authorList>
    </citation>
    <scope>NUCLEOTIDE SEQUENCE</scope>
</reference>
<sequence length="119" mass="14376">MNDFLSDMIAEHNKWSNYEREEPPKPQESSVIHHGKVTDYLDVTVLPPNTVIYSDKCGWYMRDQDSDGFTEVYVSYDPDWRSDDYMKAHRHYDWKLVSVPTHWIPTYLEEYLRFAYKED</sequence>
<dbReference type="GeneID" id="29127040"/>
<dbReference type="OrthoDB" id="32508at10239"/>
<name>A0A140G716_9CAUD</name>
<keyword evidence="2" id="KW-1185">Reference proteome</keyword>
<dbReference type="EMBL" id="KU647628">
    <property type="protein sequence ID" value="AMM44451.1"/>
    <property type="molecule type" value="Genomic_DNA"/>
</dbReference>
<evidence type="ECO:0000313" key="2">
    <source>
        <dbReference type="Proteomes" id="UP000201625"/>
    </source>
</evidence>
<gene>
    <name evidence="1" type="primary">84</name>
    <name evidence="1" type="ORF">MUDCAT_84</name>
</gene>
<proteinExistence type="predicted"/>
<dbReference type="Proteomes" id="UP000201625">
    <property type="component" value="Segment"/>
</dbReference>
<accession>A0A140G716</accession>
<dbReference type="RefSeq" id="YP_009300773.1">
    <property type="nucleotide sequence ID" value="NC_031224.2"/>
</dbReference>
<organism evidence="1 2">
    <name type="scientific">Arthrobacter phage Mudcat</name>
    <dbReference type="NCBI Taxonomy" id="1796997"/>
    <lineage>
        <taxon>Viruses</taxon>
        <taxon>Duplodnaviria</taxon>
        <taxon>Heunggongvirae</taxon>
        <taxon>Uroviricota</taxon>
        <taxon>Caudoviricetes</taxon>
        <taxon>Mudcatvirus</taxon>
        <taxon>Mudcatvirus mudcat</taxon>
    </lineage>
</organism>